<evidence type="ECO:0000313" key="2">
    <source>
        <dbReference type="EMBL" id="EJK75861.1"/>
    </source>
</evidence>
<feature type="domain" description="Serine aminopeptidase S33" evidence="1">
    <location>
        <begin position="53"/>
        <end position="302"/>
    </location>
</feature>
<protein>
    <recommendedName>
        <fullName evidence="1">Serine aminopeptidase S33 domain-containing protein</fullName>
    </recommendedName>
</protein>
<dbReference type="OMA" id="SYEGWSH"/>
<name>K0TM39_THAOC</name>
<dbReference type="AlphaFoldDB" id="K0TM39"/>
<comment type="caution">
    <text evidence="2">The sequence shown here is derived from an EMBL/GenBank/DDBJ whole genome shotgun (WGS) entry which is preliminary data.</text>
</comment>
<dbReference type="OrthoDB" id="2498029at2759"/>
<dbReference type="eggNOG" id="KOG1455">
    <property type="taxonomic scope" value="Eukaryota"/>
</dbReference>
<gene>
    <name evidence="2" type="ORF">THAOC_02403</name>
</gene>
<dbReference type="Gene3D" id="3.40.50.1820">
    <property type="entry name" value="alpha/beta hydrolase"/>
    <property type="match status" value="1"/>
</dbReference>
<dbReference type="InterPro" id="IPR051044">
    <property type="entry name" value="MAG_DAG_Lipase"/>
</dbReference>
<organism evidence="2 3">
    <name type="scientific">Thalassiosira oceanica</name>
    <name type="common">Marine diatom</name>
    <dbReference type="NCBI Taxonomy" id="159749"/>
    <lineage>
        <taxon>Eukaryota</taxon>
        <taxon>Sar</taxon>
        <taxon>Stramenopiles</taxon>
        <taxon>Ochrophyta</taxon>
        <taxon>Bacillariophyta</taxon>
        <taxon>Coscinodiscophyceae</taxon>
        <taxon>Thalassiosirophycidae</taxon>
        <taxon>Thalassiosirales</taxon>
        <taxon>Thalassiosiraceae</taxon>
        <taxon>Thalassiosira</taxon>
    </lineage>
</organism>
<dbReference type="Proteomes" id="UP000266841">
    <property type="component" value="Unassembled WGS sequence"/>
</dbReference>
<sequence length="342" mass="37456">MSSKKNKAREMALPPAFPADTALPDGFTTRKFENARGQSIYAIGLSRKTSLPAKAMCVFSHGLADHCTRDGYISLFENLSNGGVDCYAYDLHGHGRSGICRIPCYTERFEDYTTDLVQFVKLCQKTYTDNDDNVPPLILAGQSMGGIISSSAVLRLGSHHVGGLMVTSPAFGVDMGLEMKIQKAVGPLLDRYFPTAKLVNALRPGDMTRNEAGVEAYRNDPMCYPNTKLVVHTGWELSKFFDIMKSKRAEITCPVLILHGSGDRCTSINSSRDFFQGIGTPEHLKQFIELPGLFHEILVEPEVEQAMTSLVEFAASAGKQFAEVEGVTNSDGTITLKLNPET</sequence>
<reference evidence="2 3" key="1">
    <citation type="journal article" date="2012" name="Genome Biol.">
        <title>Genome and low-iron response of an oceanic diatom adapted to chronic iron limitation.</title>
        <authorList>
            <person name="Lommer M."/>
            <person name="Specht M."/>
            <person name="Roy A.S."/>
            <person name="Kraemer L."/>
            <person name="Andreson R."/>
            <person name="Gutowska M.A."/>
            <person name="Wolf J."/>
            <person name="Bergner S.V."/>
            <person name="Schilhabel M.B."/>
            <person name="Klostermeier U.C."/>
            <person name="Beiko R.G."/>
            <person name="Rosenstiel P."/>
            <person name="Hippler M."/>
            <person name="Laroche J."/>
        </authorList>
    </citation>
    <scope>NUCLEOTIDE SEQUENCE [LARGE SCALE GENOMIC DNA]</scope>
    <source>
        <strain evidence="2 3">CCMP1005</strain>
    </source>
</reference>
<dbReference type="InterPro" id="IPR029058">
    <property type="entry name" value="AB_hydrolase_fold"/>
</dbReference>
<keyword evidence="3" id="KW-1185">Reference proteome</keyword>
<dbReference type="EMBL" id="AGNL01002686">
    <property type="protein sequence ID" value="EJK75861.1"/>
    <property type="molecule type" value="Genomic_DNA"/>
</dbReference>
<dbReference type="Pfam" id="PF12146">
    <property type="entry name" value="Hydrolase_4"/>
    <property type="match status" value="1"/>
</dbReference>
<accession>K0TM39</accession>
<dbReference type="InterPro" id="IPR022742">
    <property type="entry name" value="Hydrolase_4"/>
</dbReference>
<evidence type="ECO:0000313" key="3">
    <source>
        <dbReference type="Proteomes" id="UP000266841"/>
    </source>
</evidence>
<dbReference type="PANTHER" id="PTHR11614">
    <property type="entry name" value="PHOSPHOLIPASE-RELATED"/>
    <property type="match status" value="1"/>
</dbReference>
<evidence type="ECO:0000259" key="1">
    <source>
        <dbReference type="Pfam" id="PF12146"/>
    </source>
</evidence>
<dbReference type="SUPFAM" id="SSF53474">
    <property type="entry name" value="alpha/beta-Hydrolases"/>
    <property type="match status" value="1"/>
</dbReference>
<proteinExistence type="predicted"/>